<feature type="non-terminal residue" evidence="3">
    <location>
        <position position="419"/>
    </location>
</feature>
<accession>A0A7L0G011</accession>
<dbReference type="InterPro" id="IPR003879">
    <property type="entry name" value="Butyrophylin_SPRY"/>
</dbReference>
<evidence type="ECO:0000313" key="4">
    <source>
        <dbReference type="Proteomes" id="UP000526942"/>
    </source>
</evidence>
<keyword evidence="4" id="KW-1185">Reference proteome</keyword>
<dbReference type="GO" id="GO:0016874">
    <property type="term" value="F:ligase activity"/>
    <property type="evidence" value="ECO:0007669"/>
    <property type="project" value="UniProtKB-KW"/>
</dbReference>
<dbReference type="Gene3D" id="2.60.120.920">
    <property type="match status" value="1"/>
</dbReference>
<keyword evidence="3" id="KW-0436">Ligase</keyword>
<name>A0A7L0G011_CORCN</name>
<reference evidence="3 4" key="1">
    <citation type="submission" date="2019-09" db="EMBL/GenBank/DDBJ databases">
        <title>Bird 10,000 Genomes (B10K) Project - Family phase.</title>
        <authorList>
            <person name="Zhang G."/>
        </authorList>
    </citation>
    <scope>NUCLEOTIDE SEQUENCE [LARGE SCALE GENOMIC DNA]</scope>
    <source>
        <strain evidence="3">B10K-DU-011-20</strain>
        <tissue evidence="3">Muscle</tissue>
    </source>
</reference>
<dbReference type="InterPro" id="IPR006574">
    <property type="entry name" value="PRY"/>
</dbReference>
<dbReference type="AlphaFoldDB" id="A0A7L0G011"/>
<dbReference type="InterPro" id="IPR043136">
    <property type="entry name" value="B30.2/SPRY_sf"/>
</dbReference>
<feature type="region of interest" description="Disordered" evidence="1">
    <location>
        <begin position="64"/>
        <end position="97"/>
    </location>
</feature>
<dbReference type="SUPFAM" id="SSF49899">
    <property type="entry name" value="Concanavalin A-like lectins/glucanases"/>
    <property type="match status" value="1"/>
</dbReference>
<feature type="domain" description="B30.2/SPRY" evidence="2">
    <location>
        <begin position="241"/>
        <end position="419"/>
    </location>
</feature>
<dbReference type="PANTHER" id="PTHR24103">
    <property type="entry name" value="E3 UBIQUITIN-PROTEIN LIGASE TRIM"/>
    <property type="match status" value="1"/>
</dbReference>
<dbReference type="PROSITE" id="PS50188">
    <property type="entry name" value="B302_SPRY"/>
    <property type="match status" value="1"/>
</dbReference>
<feature type="compositionally biased region" description="Basic and acidic residues" evidence="1">
    <location>
        <begin position="1"/>
        <end position="15"/>
    </location>
</feature>
<dbReference type="Pfam" id="PF13765">
    <property type="entry name" value="PRY"/>
    <property type="match status" value="1"/>
</dbReference>
<proteinExistence type="predicted"/>
<feature type="region of interest" description="Disordered" evidence="1">
    <location>
        <begin position="1"/>
        <end position="27"/>
    </location>
</feature>
<dbReference type="PRINTS" id="PR01407">
    <property type="entry name" value="BUTYPHLNCDUF"/>
</dbReference>
<feature type="non-terminal residue" evidence="3">
    <location>
        <position position="1"/>
    </location>
</feature>
<evidence type="ECO:0000259" key="2">
    <source>
        <dbReference type="PROSITE" id="PS50188"/>
    </source>
</evidence>
<evidence type="ECO:0000256" key="1">
    <source>
        <dbReference type="SAM" id="MobiDB-lite"/>
    </source>
</evidence>
<sequence length="419" mass="47716">SWPERGRLGDTEAIGHRSRPRKGNFQPKQYLEHLEEKLKLLGLEGGGEEKEDLYSWRKRTIAFKGDAKASGSSRDGPRACGGPTTADVEAPAQEDKEQIRSDLEKLKKQREEILELKISGERRCWDYLTQTEVERQKMVSEFRQLRRFLKDQELVLLARLGELEREMMRRQEEEEAKMLGEISLLDVLICEMEEMLEHPPSGFLQVGRSTGRGERFAPRWEMGSARRTTTETFSDLERRLCLVSRQNGVLGESLRRFRAFFTLDPDTANAHLVLSRDRRGARWTDVEQDLPTTPQRFDISCCVLGCRGFTAGRLYWEVEVAAGGTWALGVARHSVPRKGLVEFRPEKGIWAMGRCGNRYRVFASPITTFPTAGAAGRVRVALDYGGGRVAFSLTEGQAPIFTFQNAAFGGERVFRFFWV</sequence>
<dbReference type="InterPro" id="IPR013320">
    <property type="entry name" value="ConA-like_dom_sf"/>
</dbReference>
<dbReference type="CDD" id="cd12888">
    <property type="entry name" value="SPRY_PRY_TRIM7_like"/>
    <property type="match status" value="1"/>
</dbReference>
<dbReference type="OrthoDB" id="9395240at2759"/>
<evidence type="ECO:0000313" key="3">
    <source>
        <dbReference type="EMBL" id="NXK00909.1"/>
    </source>
</evidence>
<dbReference type="SMART" id="SM00589">
    <property type="entry name" value="PRY"/>
    <property type="match status" value="1"/>
</dbReference>
<dbReference type="Pfam" id="PF00622">
    <property type="entry name" value="SPRY"/>
    <property type="match status" value="1"/>
</dbReference>
<gene>
    <name evidence="3" type="primary">Trim7_2</name>
    <name evidence="3" type="ORF">CORCON_R10394</name>
</gene>
<comment type="caution">
    <text evidence="3">The sequence shown here is derived from an EMBL/GenBank/DDBJ whole genome shotgun (WGS) entry which is preliminary data.</text>
</comment>
<dbReference type="InterPro" id="IPR003877">
    <property type="entry name" value="SPRY_dom"/>
</dbReference>
<dbReference type="InterPro" id="IPR001870">
    <property type="entry name" value="B30.2/SPRY"/>
</dbReference>
<dbReference type="InterPro" id="IPR050143">
    <property type="entry name" value="TRIM/RBCC"/>
</dbReference>
<dbReference type="EMBL" id="VXAM01002012">
    <property type="protein sequence ID" value="NXK00909.1"/>
    <property type="molecule type" value="Genomic_DNA"/>
</dbReference>
<dbReference type="Proteomes" id="UP000526942">
    <property type="component" value="Unassembled WGS sequence"/>
</dbReference>
<organism evidence="3 4">
    <name type="scientific">Corythaixoides concolor</name>
    <name type="common">Grey go-away-bird</name>
    <dbReference type="NCBI Taxonomy" id="103956"/>
    <lineage>
        <taxon>Eukaryota</taxon>
        <taxon>Metazoa</taxon>
        <taxon>Chordata</taxon>
        <taxon>Craniata</taxon>
        <taxon>Vertebrata</taxon>
        <taxon>Euteleostomi</taxon>
        <taxon>Archelosauria</taxon>
        <taxon>Archosauria</taxon>
        <taxon>Dinosauria</taxon>
        <taxon>Saurischia</taxon>
        <taxon>Theropoda</taxon>
        <taxon>Coelurosauria</taxon>
        <taxon>Aves</taxon>
        <taxon>Neognathae</taxon>
        <taxon>Neoaves</taxon>
        <taxon>Otidimorphae</taxon>
        <taxon>Musophagiformes</taxon>
        <taxon>Musophagidae</taxon>
        <taxon>Corythaixoides</taxon>
    </lineage>
</organism>
<protein>
    <submittedName>
        <fullName evidence="3">TRIM7 ligase</fullName>
    </submittedName>
</protein>
<dbReference type="SMART" id="SM00449">
    <property type="entry name" value="SPRY"/>
    <property type="match status" value="1"/>
</dbReference>